<dbReference type="SUPFAM" id="SSF82057">
    <property type="entry name" value="Prokaryotic SH3-related domain"/>
    <property type="match status" value="1"/>
</dbReference>
<evidence type="ECO:0000313" key="3">
    <source>
        <dbReference type="Proteomes" id="UP000077177"/>
    </source>
</evidence>
<dbReference type="STRING" id="1492898.SY85_18520"/>
<accession>A0A172TYL1</accession>
<dbReference type="KEGG" id="fla:SY85_18520"/>
<dbReference type="RefSeq" id="WP_066406418.1">
    <property type="nucleotide sequence ID" value="NZ_CP011390.1"/>
</dbReference>
<dbReference type="AlphaFoldDB" id="A0A172TYL1"/>
<dbReference type="SMART" id="SM00782">
    <property type="entry name" value="PhnA_Zn_Ribbon"/>
    <property type="match status" value="1"/>
</dbReference>
<dbReference type="PANTHER" id="PTHR30305:SF3">
    <property type="entry name" value="PROTEIN YJDM"/>
    <property type="match status" value="1"/>
</dbReference>
<reference evidence="2 3" key="2">
    <citation type="journal article" date="2016" name="Int. J. Syst. Evol. Microbiol.">
        <title>Flavisolibacter tropicus sp. nov., isolated from tropical soil.</title>
        <authorList>
            <person name="Lee J.J."/>
            <person name="Kang M.S."/>
            <person name="Kim G.S."/>
            <person name="Lee C.S."/>
            <person name="Lim S."/>
            <person name="Lee J."/>
            <person name="Roh S.H."/>
            <person name="Kang H."/>
            <person name="Ha J.M."/>
            <person name="Bae S."/>
            <person name="Jung H.Y."/>
            <person name="Kim M.K."/>
        </authorList>
    </citation>
    <scope>NUCLEOTIDE SEQUENCE [LARGE SCALE GENOMIC DNA]</scope>
    <source>
        <strain evidence="2 3">LCS9</strain>
    </source>
</reference>
<dbReference type="Proteomes" id="UP000077177">
    <property type="component" value="Chromosome"/>
</dbReference>
<dbReference type="EMBL" id="CP011390">
    <property type="protein sequence ID" value="ANE52191.1"/>
    <property type="molecule type" value="Genomic_DNA"/>
</dbReference>
<evidence type="ECO:0000259" key="1">
    <source>
        <dbReference type="SMART" id="SM00782"/>
    </source>
</evidence>
<dbReference type="PANTHER" id="PTHR30305">
    <property type="entry name" value="PROTEIN YJDM-RELATED"/>
    <property type="match status" value="1"/>
</dbReference>
<feature type="domain" description="PhnA protein N-terminal proteobacterial" evidence="1">
    <location>
        <begin position="6"/>
        <end position="52"/>
    </location>
</feature>
<organism evidence="2 3">
    <name type="scientific">Flavisolibacter tropicus</name>
    <dbReference type="NCBI Taxonomy" id="1492898"/>
    <lineage>
        <taxon>Bacteria</taxon>
        <taxon>Pseudomonadati</taxon>
        <taxon>Bacteroidota</taxon>
        <taxon>Chitinophagia</taxon>
        <taxon>Chitinophagales</taxon>
        <taxon>Chitinophagaceae</taxon>
        <taxon>Flavisolibacter</taxon>
    </lineage>
</organism>
<reference evidence="3" key="1">
    <citation type="submission" date="2015-01" db="EMBL/GenBank/DDBJ databases">
        <title>Flavisolibacter sp./LCS9/ whole genome sequencing.</title>
        <authorList>
            <person name="Kim M.K."/>
            <person name="Srinivasan S."/>
            <person name="Lee J.-J."/>
        </authorList>
    </citation>
    <scope>NUCLEOTIDE SEQUENCE [LARGE SCALE GENOMIC DNA]</scope>
    <source>
        <strain evidence="3">LCS9</strain>
    </source>
</reference>
<dbReference type="Pfam" id="PF03831">
    <property type="entry name" value="YjdM"/>
    <property type="match status" value="1"/>
</dbReference>
<dbReference type="Gene3D" id="2.30.30.40">
    <property type="entry name" value="SH3 Domains"/>
    <property type="match status" value="1"/>
</dbReference>
<keyword evidence="3" id="KW-1185">Reference proteome</keyword>
<name>A0A172TYL1_9BACT</name>
<gene>
    <name evidence="2" type="ORF">SY85_18520</name>
</gene>
<dbReference type="PATRIC" id="fig|1492898.3.peg.4033"/>
<sequence>MKLEEVLLQRSGNQCELCGSTNDLQLYEVPPQDQPTEDNCIILCAKCRAQIEKREELDSKHWQGLTDRMWSEVPGIQVMAWRMLNRLRNESWAADSLDMLYLDDDRLAWAKATGDHEADASVDLHRDANGNILQQGDTVVLTKSLDVKGSTLNAKMGTVVKNIRLVENNTEQIEGKIEGQVIVILTKYVRKQSS</sequence>
<dbReference type="OrthoDB" id="9810131at2"/>
<evidence type="ECO:0000313" key="2">
    <source>
        <dbReference type="EMBL" id="ANE52191.1"/>
    </source>
</evidence>
<protein>
    <submittedName>
        <fullName evidence="2">PhnA protein</fullName>
    </submittedName>
</protein>
<dbReference type="InterPro" id="IPR013991">
    <property type="entry name" value="PhnaA_N_proteobac"/>
</dbReference>
<proteinExistence type="predicted"/>
<dbReference type="InterPro" id="IPR013988">
    <property type="entry name" value="YjdM_C"/>
</dbReference>